<dbReference type="AlphaFoldDB" id="A0AAV3R1G0"/>
<dbReference type="InterPro" id="IPR029413">
    <property type="entry name" value="RG-lyase_II"/>
</dbReference>
<sequence>MHFIWTTSKKGLVFPASGQPEPPLQQCQNDTEIPNSSDSRTRDPPYISGRLIYADSAFVGLAPPGLAGSWKTENKGYQFWTRANSIGHFCIPNIRPGRYSFLDLLVTTNILLTSTFFQDAESYWELLDILHLEVVQHYGKSLYANVPEKYRQYGLWQRYSELYPDQDLVYTVGHNNYPIDWFFAHVNRNMDNNTYVPTTWKIVFNLDSLDSNGNYTLQLALASANAAELQVRINDKDANTPHFTTGLIGKDNTIARHGIHAPPAGNNEVH</sequence>
<dbReference type="SUPFAM" id="SSF49785">
    <property type="entry name" value="Galactose-binding domain-like"/>
    <property type="match status" value="1"/>
</dbReference>
<reference evidence="4 5" key="1">
    <citation type="submission" date="2024-01" db="EMBL/GenBank/DDBJ databases">
        <title>The complete chloroplast genome sequence of Lithospermum erythrorhizon: insights into the phylogenetic relationship among Boraginaceae species and the maternal lineages of purple gromwells.</title>
        <authorList>
            <person name="Okada T."/>
            <person name="Watanabe K."/>
        </authorList>
    </citation>
    <scope>NUCLEOTIDE SEQUENCE [LARGE SCALE GENOMIC DNA]</scope>
</reference>
<dbReference type="CDD" id="cd10316">
    <property type="entry name" value="RGL4_M"/>
    <property type="match status" value="1"/>
</dbReference>
<dbReference type="GO" id="GO:0016829">
    <property type="term" value="F:lyase activity"/>
    <property type="evidence" value="ECO:0007669"/>
    <property type="project" value="UniProtKB-KW"/>
</dbReference>
<dbReference type="Proteomes" id="UP001454036">
    <property type="component" value="Unassembled WGS sequence"/>
</dbReference>
<dbReference type="Gene3D" id="2.60.120.260">
    <property type="entry name" value="Galactose-binding domain-like"/>
    <property type="match status" value="1"/>
</dbReference>
<name>A0AAV3R1G0_LITER</name>
<feature type="domain" description="Rhamnogalacturonan lyase" evidence="3">
    <location>
        <begin position="55"/>
        <end position="100"/>
    </location>
</feature>
<keyword evidence="5" id="KW-1185">Reference proteome</keyword>
<evidence type="ECO:0000259" key="3">
    <source>
        <dbReference type="Pfam" id="PF14686"/>
    </source>
</evidence>
<dbReference type="Gene3D" id="2.60.40.1120">
    <property type="entry name" value="Carboxypeptidase-like, regulatory domain"/>
    <property type="match status" value="1"/>
</dbReference>
<feature type="domain" description="Rhamnogalacturonan lyase" evidence="2">
    <location>
        <begin position="153"/>
        <end position="261"/>
    </location>
</feature>
<comment type="caution">
    <text evidence="4">The sequence shown here is derived from an EMBL/GenBank/DDBJ whole genome shotgun (WGS) entry which is preliminary data.</text>
</comment>
<evidence type="ECO:0000256" key="1">
    <source>
        <dbReference type="SAM" id="MobiDB-lite"/>
    </source>
</evidence>
<dbReference type="Pfam" id="PF14683">
    <property type="entry name" value="CBM-like"/>
    <property type="match status" value="1"/>
</dbReference>
<dbReference type="InterPro" id="IPR029411">
    <property type="entry name" value="RG-lyase_III"/>
</dbReference>
<dbReference type="PANTHER" id="PTHR32018:SF6">
    <property type="entry name" value="RHAMNOGALACTURONAN ENDOLYASE"/>
    <property type="match status" value="1"/>
</dbReference>
<accession>A0AAV3R1G0</accession>
<organism evidence="4 5">
    <name type="scientific">Lithospermum erythrorhizon</name>
    <name type="common">Purple gromwell</name>
    <name type="synonym">Lithospermum officinale var. erythrorhizon</name>
    <dbReference type="NCBI Taxonomy" id="34254"/>
    <lineage>
        <taxon>Eukaryota</taxon>
        <taxon>Viridiplantae</taxon>
        <taxon>Streptophyta</taxon>
        <taxon>Embryophyta</taxon>
        <taxon>Tracheophyta</taxon>
        <taxon>Spermatophyta</taxon>
        <taxon>Magnoliopsida</taxon>
        <taxon>eudicotyledons</taxon>
        <taxon>Gunneridae</taxon>
        <taxon>Pentapetalae</taxon>
        <taxon>asterids</taxon>
        <taxon>lamiids</taxon>
        <taxon>Boraginales</taxon>
        <taxon>Boraginaceae</taxon>
        <taxon>Boraginoideae</taxon>
        <taxon>Lithospermeae</taxon>
        <taxon>Lithospermum</taxon>
    </lineage>
</organism>
<dbReference type="EMBL" id="BAABME010007119">
    <property type="protein sequence ID" value="GAA0170159.1"/>
    <property type="molecule type" value="Genomic_DNA"/>
</dbReference>
<protein>
    <submittedName>
        <fullName evidence="4">Lyase</fullName>
    </submittedName>
</protein>
<dbReference type="InterPro" id="IPR008979">
    <property type="entry name" value="Galactose-bd-like_sf"/>
</dbReference>
<dbReference type="PANTHER" id="PTHR32018">
    <property type="entry name" value="RHAMNOGALACTURONATE LYASE FAMILY PROTEIN"/>
    <property type="match status" value="1"/>
</dbReference>
<dbReference type="Pfam" id="PF14686">
    <property type="entry name" value="fn3_3"/>
    <property type="match status" value="1"/>
</dbReference>
<evidence type="ECO:0000313" key="5">
    <source>
        <dbReference type="Proteomes" id="UP001454036"/>
    </source>
</evidence>
<proteinExistence type="predicted"/>
<gene>
    <name evidence="4" type="ORF">LIER_24482</name>
</gene>
<dbReference type="InterPro" id="IPR051850">
    <property type="entry name" value="Polysacch_Lyase_4"/>
</dbReference>
<keyword evidence="4" id="KW-0456">Lyase</keyword>
<evidence type="ECO:0000313" key="4">
    <source>
        <dbReference type="EMBL" id="GAA0170159.1"/>
    </source>
</evidence>
<evidence type="ECO:0000259" key="2">
    <source>
        <dbReference type="Pfam" id="PF14683"/>
    </source>
</evidence>
<feature type="region of interest" description="Disordered" evidence="1">
    <location>
        <begin position="15"/>
        <end position="43"/>
    </location>
</feature>
<feature type="compositionally biased region" description="Polar residues" evidence="1">
    <location>
        <begin position="25"/>
        <end position="38"/>
    </location>
</feature>